<dbReference type="EMBL" id="GEDG01005372">
    <property type="protein sequence ID" value="JAP33084.1"/>
    <property type="molecule type" value="Transcribed_RNA"/>
</dbReference>
<proteinExistence type="predicted"/>
<name>A0A0V0IK51_SOLCH</name>
<dbReference type="EMBL" id="GEDG01005448">
    <property type="protein sequence ID" value="JAP33010.1"/>
    <property type="molecule type" value="Transcribed_RNA"/>
</dbReference>
<reference evidence="2" key="1">
    <citation type="submission" date="2015-12" db="EMBL/GenBank/DDBJ databases">
        <title>Gene expression during late stages of embryo sac development: a critical building block for successful pollen-pistil interactions.</title>
        <authorList>
            <person name="Liu Y."/>
            <person name="Joly V."/>
            <person name="Sabar M."/>
            <person name="Matton D.P."/>
        </authorList>
    </citation>
    <scope>NUCLEOTIDE SEQUENCE</scope>
</reference>
<protein>
    <submittedName>
        <fullName evidence="2">Putative ovule protein</fullName>
    </submittedName>
</protein>
<feature type="transmembrane region" description="Helical" evidence="1">
    <location>
        <begin position="34"/>
        <end position="54"/>
    </location>
</feature>
<sequence length="69" mass="8107">MSYFPFLSSNEFLLSSLLYTVFVFPGLLRSFMVVITFFRFLQCLLLLLNYFVLLKSQSSNIKFLKSYIG</sequence>
<evidence type="ECO:0000313" key="2">
    <source>
        <dbReference type="EMBL" id="JAP33010.1"/>
    </source>
</evidence>
<keyword evidence="1" id="KW-0472">Membrane</keyword>
<accession>A0A0V0IK51</accession>
<dbReference type="EMBL" id="GEDG01005269">
    <property type="protein sequence ID" value="JAP33181.1"/>
    <property type="molecule type" value="Transcribed_RNA"/>
</dbReference>
<keyword evidence="1" id="KW-0812">Transmembrane</keyword>
<keyword evidence="1" id="KW-1133">Transmembrane helix</keyword>
<dbReference type="EMBL" id="GEDG01005349">
    <property type="protein sequence ID" value="JAP33106.1"/>
    <property type="molecule type" value="Transcribed_RNA"/>
</dbReference>
<organism evidence="2">
    <name type="scientific">Solanum chacoense</name>
    <name type="common">Chaco potato</name>
    <dbReference type="NCBI Taxonomy" id="4108"/>
    <lineage>
        <taxon>Eukaryota</taxon>
        <taxon>Viridiplantae</taxon>
        <taxon>Streptophyta</taxon>
        <taxon>Embryophyta</taxon>
        <taxon>Tracheophyta</taxon>
        <taxon>Spermatophyta</taxon>
        <taxon>Magnoliopsida</taxon>
        <taxon>eudicotyledons</taxon>
        <taxon>Gunneridae</taxon>
        <taxon>Pentapetalae</taxon>
        <taxon>asterids</taxon>
        <taxon>lamiids</taxon>
        <taxon>Solanales</taxon>
        <taxon>Solanaceae</taxon>
        <taxon>Solanoideae</taxon>
        <taxon>Solaneae</taxon>
        <taxon>Solanum</taxon>
    </lineage>
</organism>
<dbReference type="AlphaFoldDB" id="A0A0V0IK51"/>
<evidence type="ECO:0000256" key="1">
    <source>
        <dbReference type="SAM" id="Phobius"/>
    </source>
</evidence>